<evidence type="ECO:0000256" key="19">
    <source>
        <dbReference type="SAM" id="Coils"/>
    </source>
</evidence>
<feature type="disulfide bond" evidence="18">
    <location>
        <begin position="892"/>
        <end position="901"/>
    </location>
</feature>
<dbReference type="FunFam" id="2.10.25.10:FF:000174">
    <property type="entry name" value="Laminin subunit gamma-1"/>
    <property type="match status" value="1"/>
</dbReference>
<dbReference type="GO" id="GO:0007411">
    <property type="term" value="P:axon guidance"/>
    <property type="evidence" value="ECO:0007669"/>
    <property type="project" value="TreeGrafter"/>
</dbReference>
<feature type="domain" description="Laminin EGF-like" evidence="21">
    <location>
        <begin position="710"/>
        <end position="757"/>
    </location>
</feature>
<dbReference type="InterPro" id="IPR050440">
    <property type="entry name" value="Laminin/Netrin_ECM"/>
</dbReference>
<dbReference type="SUPFAM" id="SSF57196">
    <property type="entry name" value="EGF/Laminin"/>
    <property type="match status" value="8"/>
</dbReference>
<feature type="disulfide bond" evidence="18">
    <location>
        <begin position="920"/>
        <end position="932"/>
    </location>
</feature>
<gene>
    <name evidence="25" type="primary">LAMC3</name>
</gene>
<keyword evidence="4" id="KW-0272">Extracellular matrix</keyword>
<evidence type="ECO:0000256" key="12">
    <source>
        <dbReference type="ARBA" id="ARBA00023292"/>
    </source>
</evidence>
<evidence type="ECO:0000256" key="1">
    <source>
        <dbReference type="ARBA" id="ARBA00002418"/>
    </source>
</evidence>
<dbReference type="FunFam" id="2.10.25.10:FF:000074">
    <property type="entry name" value="Laminin subunit alpha"/>
    <property type="match status" value="1"/>
</dbReference>
<feature type="disulfide bond" evidence="18">
    <location>
        <begin position="922"/>
        <end position="939"/>
    </location>
</feature>
<keyword evidence="6" id="KW-0677">Repeat</keyword>
<keyword evidence="24" id="KW-1185">Reference proteome</keyword>
<feature type="disulfide bond" evidence="18">
    <location>
        <begin position="382"/>
        <end position="394"/>
    </location>
</feature>
<feature type="coiled-coil region" evidence="19">
    <location>
        <begin position="1521"/>
        <end position="1555"/>
    </location>
</feature>
<feature type="chain" id="PRO_5039911431" description="Laminin subunit gamma-3" evidence="20">
    <location>
        <begin position="20"/>
        <end position="1563"/>
    </location>
</feature>
<dbReference type="InterPro" id="IPR002049">
    <property type="entry name" value="LE_dom"/>
</dbReference>
<reference evidence="25" key="1">
    <citation type="submission" date="2025-08" db="UniProtKB">
        <authorList>
            <consortium name="RefSeq"/>
        </authorList>
    </citation>
    <scope>IDENTIFICATION</scope>
    <source>
        <tissue evidence="25">Liver</tissue>
    </source>
</reference>
<dbReference type="SMART" id="SM00281">
    <property type="entry name" value="LamB"/>
    <property type="match status" value="1"/>
</dbReference>
<feature type="disulfide bond" evidence="18">
    <location>
        <begin position="988"/>
        <end position="997"/>
    </location>
</feature>
<comment type="function">
    <text evidence="1">Binding to cells via a high affinity receptor, laminin is thought to mediate the attachment, migration and organization of cells into tissues during embryonic development by interacting with other extracellular matrix components.</text>
</comment>
<keyword evidence="10 18" id="KW-1015">Disulfide bond</keyword>
<feature type="domain" description="Laminin EGF-like" evidence="21">
    <location>
        <begin position="920"/>
        <end position="967"/>
    </location>
</feature>
<dbReference type="CDD" id="cd00055">
    <property type="entry name" value="EGF_Lam"/>
    <property type="match status" value="9"/>
</dbReference>
<dbReference type="FunFam" id="2.10.25.10:FF:000105">
    <property type="entry name" value="laminin subunit gamma-1"/>
    <property type="match status" value="2"/>
</dbReference>
<dbReference type="InterPro" id="IPR000034">
    <property type="entry name" value="Laminin_IV"/>
</dbReference>
<feature type="domain" description="Laminin EGF-like" evidence="21">
    <location>
        <begin position="968"/>
        <end position="1015"/>
    </location>
</feature>
<feature type="disulfide bond" evidence="18">
    <location>
        <begin position="837"/>
        <end position="846"/>
    </location>
</feature>
<evidence type="ECO:0000256" key="17">
    <source>
        <dbReference type="ARBA" id="ARBA00082377"/>
    </source>
</evidence>
<keyword evidence="12 18" id="KW-0424">Laminin EGF-like domain</keyword>
<dbReference type="Pfam" id="PF00052">
    <property type="entry name" value="Laminin_B"/>
    <property type="match status" value="1"/>
</dbReference>
<evidence type="ECO:0000256" key="16">
    <source>
        <dbReference type="ARBA" id="ARBA00081238"/>
    </source>
</evidence>
<dbReference type="KEGG" id="pbi:103065626"/>
<evidence type="ECO:0000256" key="8">
    <source>
        <dbReference type="ARBA" id="ARBA00022889"/>
    </source>
</evidence>
<dbReference type="PROSITE" id="PS50027">
    <property type="entry name" value="EGF_LAM_2"/>
    <property type="match status" value="7"/>
</dbReference>
<dbReference type="FunFam" id="2.10.25.10:FF:000067">
    <property type="entry name" value="Laminin subunit gamma 1"/>
    <property type="match status" value="1"/>
</dbReference>
<keyword evidence="8" id="KW-0130">Cell adhesion</keyword>
<evidence type="ECO:0000313" key="25">
    <source>
        <dbReference type="RefSeq" id="XP_025033164.1"/>
    </source>
</evidence>
<name>A0A9F5JD42_PYTBI</name>
<evidence type="ECO:0000256" key="10">
    <source>
        <dbReference type="ARBA" id="ARBA00023157"/>
    </source>
</evidence>
<evidence type="ECO:0000256" key="9">
    <source>
        <dbReference type="ARBA" id="ARBA00023054"/>
    </source>
</evidence>
<accession>A0A9F5JD42</accession>
<feature type="domain" description="Laminin N-terminal" evidence="23">
    <location>
        <begin position="30"/>
        <end position="269"/>
    </location>
</feature>
<dbReference type="InterPro" id="IPR056863">
    <property type="entry name" value="LMN_ATRN_NET-like_EGF"/>
</dbReference>
<dbReference type="FunFam" id="2.10.25.10:FF:000193">
    <property type="entry name" value="Laminin subunit gamma 1"/>
    <property type="match status" value="1"/>
</dbReference>
<dbReference type="Proteomes" id="UP000695026">
    <property type="component" value="Unplaced"/>
</dbReference>
<evidence type="ECO:0000313" key="24">
    <source>
        <dbReference type="Proteomes" id="UP000695026"/>
    </source>
</evidence>
<evidence type="ECO:0000256" key="18">
    <source>
        <dbReference type="PROSITE-ProRule" id="PRU00460"/>
    </source>
</evidence>
<dbReference type="PANTHER" id="PTHR10574:SF240">
    <property type="entry name" value="LAMININ SUBUNIT GAMMA-3"/>
    <property type="match status" value="1"/>
</dbReference>
<dbReference type="PROSITE" id="PS51115">
    <property type="entry name" value="LAMININ_IVA"/>
    <property type="match status" value="1"/>
</dbReference>
<dbReference type="GO" id="GO:0009887">
    <property type="term" value="P:animal organ morphogenesis"/>
    <property type="evidence" value="ECO:0007669"/>
    <property type="project" value="TreeGrafter"/>
</dbReference>
<dbReference type="Gene3D" id="2.60.120.260">
    <property type="entry name" value="Galactose-binding domain-like"/>
    <property type="match status" value="1"/>
</dbReference>
<feature type="domain" description="Laminin IV type A" evidence="22">
    <location>
        <begin position="505"/>
        <end position="675"/>
    </location>
</feature>
<dbReference type="FunFam" id="2.10.25.10:FF:000166">
    <property type="entry name" value="laminin subunit gamma-1"/>
    <property type="match status" value="1"/>
</dbReference>
<feature type="signal peptide" evidence="20">
    <location>
        <begin position="1"/>
        <end position="19"/>
    </location>
</feature>
<dbReference type="Pfam" id="PF00055">
    <property type="entry name" value="Laminin_N"/>
    <property type="match status" value="1"/>
</dbReference>
<evidence type="ECO:0000256" key="4">
    <source>
        <dbReference type="ARBA" id="ARBA00022530"/>
    </source>
</evidence>
<evidence type="ECO:0000259" key="21">
    <source>
        <dbReference type="PROSITE" id="PS50027"/>
    </source>
</evidence>
<evidence type="ECO:0000256" key="2">
    <source>
        <dbReference type="ARBA" id="ARBA00004302"/>
    </source>
</evidence>
<dbReference type="FunFam" id="2.10.25.10:FF:000163">
    <property type="entry name" value="laminin subunit gamma-1"/>
    <property type="match status" value="1"/>
</dbReference>
<evidence type="ECO:0000256" key="11">
    <source>
        <dbReference type="ARBA" id="ARBA00023180"/>
    </source>
</evidence>
<keyword evidence="3" id="KW-0964">Secreted</keyword>
<evidence type="ECO:0000256" key="15">
    <source>
        <dbReference type="ARBA" id="ARBA00078151"/>
    </source>
</evidence>
<protein>
    <recommendedName>
        <fullName evidence="14">Laminin subunit gamma-3</fullName>
    </recommendedName>
    <alternativeName>
        <fullName evidence="16">Laminin-12 subunit gamma</fullName>
    </alternativeName>
    <alternativeName>
        <fullName evidence="17">Laminin-14 subunit gamma</fullName>
    </alternativeName>
    <alternativeName>
        <fullName evidence="15">Laminin-15 subunit gamma</fullName>
    </alternativeName>
</protein>
<dbReference type="PANTHER" id="PTHR10574">
    <property type="entry name" value="NETRIN/LAMININ-RELATED"/>
    <property type="match status" value="1"/>
</dbReference>
<dbReference type="InterPro" id="IPR000742">
    <property type="entry name" value="EGF"/>
</dbReference>
<evidence type="ECO:0000256" key="14">
    <source>
        <dbReference type="ARBA" id="ARBA00073469"/>
    </source>
</evidence>
<dbReference type="GO" id="GO:0005576">
    <property type="term" value="C:extracellular region"/>
    <property type="evidence" value="ECO:0007669"/>
    <property type="project" value="UniProtKB-ARBA"/>
</dbReference>
<feature type="domain" description="Laminin EGF-like" evidence="21">
    <location>
        <begin position="382"/>
        <end position="428"/>
    </location>
</feature>
<dbReference type="InterPro" id="IPR008211">
    <property type="entry name" value="Laminin_N"/>
</dbReference>
<dbReference type="Pfam" id="PF24973">
    <property type="entry name" value="EGF_LMN_ATRN"/>
    <property type="match status" value="2"/>
</dbReference>
<evidence type="ECO:0000256" key="20">
    <source>
        <dbReference type="SAM" id="SignalP"/>
    </source>
</evidence>
<feature type="domain" description="Laminin EGF-like" evidence="21">
    <location>
        <begin position="869"/>
        <end position="919"/>
    </location>
</feature>
<feature type="domain" description="Laminin EGF-like" evidence="21">
    <location>
        <begin position="429"/>
        <end position="478"/>
    </location>
</feature>
<dbReference type="FunFam" id="2.10.25.10:FF:000433">
    <property type="entry name" value="Laminin subunit gamma 3"/>
    <property type="match status" value="1"/>
</dbReference>
<comment type="subunit">
    <text evidence="13">Laminin is a complex glycoprotein, consisting of three different polypeptide chains (alpha, beta, gamma), which are bound to each other by disulfide bonds into a cross-shaped molecule comprising one long and three short arms with globules at each end. Gamma-3 is a subunit of laminin-12 (laminin-213), laminin-14 (laminin-423) and laminin-15 (laminin-523).</text>
</comment>
<evidence type="ECO:0000259" key="23">
    <source>
        <dbReference type="PROSITE" id="PS51117"/>
    </source>
</evidence>
<dbReference type="OMA" id="GAQKTCT"/>
<keyword evidence="11" id="KW-0325">Glycoprotein</keyword>
<dbReference type="PROSITE" id="PS51117">
    <property type="entry name" value="LAMININ_NTER"/>
    <property type="match status" value="1"/>
</dbReference>
<evidence type="ECO:0000259" key="22">
    <source>
        <dbReference type="PROSITE" id="PS51115"/>
    </source>
</evidence>
<evidence type="ECO:0000256" key="13">
    <source>
        <dbReference type="ARBA" id="ARBA00065172"/>
    </source>
</evidence>
<sequence>MAWLLQCALAFVFLRPATGAMDACYDSHGRAQRCMPPFENAAFGRQVQASNTCGSPPETYCLQLGTRDSSTPCHRCNAADPLLHHDASYLTDFHSQEEPTWWQSQSMAFGVQYPTSVNITLHLGKSYEITYVRLKFHTSRPESFAIYKRNWAEGPWSPYQFYSASCRKTYGKPERQFLRSGEHEQVAFCTDEFSDISPLSGGNVAFSTLEGRPSAYSFDQSPLLQEWVTCTDLLISLDRLNTFGDDIFKDPKVLQSYYYAISDFSVGGRCKCNGHASECIPNEDDQLVCLCQHNTTGVDCDSCQPFYQDRPWARGTTESANECLPCNCSGRSEECYYDWELYRRTGHGGHCVNCRDHTAGPHCEHCRPNFYRWEVQMACQPCNCNQAGSLNPQCDEAGKCECKATVTGWKCERCQEGFHSLSEGGCRPCACDSAGSVGTCDPNSGHCKCKKKVEGYLCNRCQPGSFNLQPHNPEGCTSCFCYGHSTVCTTAPGYEAYDIVSDFRQGFDGWRAENPDGRQVLLHWDREVITVEQNEQEVTGFSAPEKFLGDQRFSYGQLLSMVLHFEDNATGAASPAIQLVLEGNGIFLSARHENPEAGENEIPCKERIASFRLHEAEDAMSSALSAFQFQRMLSNLTKLQIQVRSKPRSGRIALKEVRLASARPGVSPRASGVEECTCPQGYQGQFCEFCTPGYKREITGGGPFAGCVPCTCNQHGSCDPNTGICQCLHNTEGPACERCAVGFYGNPFVGRPDDCQPCPCPGRTPCTTILDSGEVVCTHCPPGQRGRLCELCDDGFFGDPLGRNGSVRPCGSCDCRGNVDPNAVGNCDTSTGQCLRCLYNTAGEHCERCRDGFFGNPLAANPAIKCAPCNCNPGGSAHGPEACDPVSGQCHCLPNVAGRGCTQCLEGYFDLQPGLGCRSCQCHPVGAQKNTCHPITGQCVCHPGVAGLSCNQCQAGFFGFSSQGCQACNCSQIGSVSLQCHDNSTCVCKKGFVGYKCDQCDVNYFLDPGSKQCQECPLCYSLVKEETDRLKDKLAKMEAWLQKPNCDRSKADYYHVMLGETPRGDHLHHQFLLKGVKVTFLEKMTELKDLVGDAYSRLWNASSSIGCDGHRATKMCGLLSDICSTLQSTHQEIQMASEILETTEFSSGISYRSTNWSRHALESSTLARGHAEMASSVEDVARRAGLASQSSFRLLQNVADGSEMREFRREMAERGEKIRRIQEELVLQMEEAGDVVSAHQSNAALVQTATLELRPLVEQAGTLVQTAEEVKQLVGAKHRLMTNRSLAIQVELREELQRVQPLEELWRRTNDARALAKSSLANGEAAVSEAKALVTTLDGMKNRAARLKGRTVVKRKRVAVRDRAIVEAQRKIRQAQRALSNSGPISAKALKTASDGESVSKKNAEAAEDMLRSAKQKRKQAGKVSAQVALTMAELSRQEDRAKELGIQLGKPEEVVVEMNSLGKDLREAQRSLEMDIRALNHLLSSLGNLDQPVAALRASQVQLASLQLRLAGPGALNETLGILEQEAEQQRERLEAFEQDLEEIRSDKENLQAILQSLPSGC</sequence>
<dbReference type="FunFam" id="2.60.120.260:FF:000018">
    <property type="entry name" value="Laminin subunit gamma 1"/>
    <property type="match status" value="1"/>
</dbReference>
<dbReference type="SMART" id="SM00181">
    <property type="entry name" value="EGF"/>
    <property type="match status" value="7"/>
</dbReference>
<comment type="subcellular location">
    <subcellularLocation>
        <location evidence="2">Secreted</location>
        <location evidence="2">Extracellular space</location>
        <location evidence="2">Extracellular matrix</location>
        <location evidence="2">Basement membrane</location>
    </subcellularLocation>
</comment>
<keyword evidence="7" id="KW-0084">Basement membrane</keyword>
<dbReference type="SMART" id="SM00180">
    <property type="entry name" value="EGF_Lam"/>
    <property type="match status" value="10"/>
</dbReference>
<evidence type="ECO:0000256" key="7">
    <source>
        <dbReference type="ARBA" id="ARBA00022869"/>
    </source>
</evidence>
<feature type="disulfide bond" evidence="18">
    <location>
        <begin position="968"/>
        <end position="980"/>
    </location>
</feature>
<proteinExistence type="predicted"/>
<dbReference type="PRINTS" id="PR00011">
    <property type="entry name" value="EGFLAMININ"/>
</dbReference>
<dbReference type="PROSITE" id="PS01248">
    <property type="entry name" value="EGF_LAM_1"/>
    <property type="match status" value="5"/>
</dbReference>
<keyword evidence="5 20" id="KW-0732">Signal</keyword>
<dbReference type="GeneID" id="103065626"/>
<feature type="disulfide bond" evidence="18">
    <location>
        <begin position="941"/>
        <end position="950"/>
    </location>
</feature>
<evidence type="ECO:0000256" key="6">
    <source>
        <dbReference type="ARBA" id="ARBA00022737"/>
    </source>
</evidence>
<feature type="disulfide bond" evidence="18">
    <location>
        <begin position="402"/>
        <end position="411"/>
    </location>
</feature>
<dbReference type="OrthoDB" id="430826at2759"/>
<dbReference type="SMART" id="SM00136">
    <property type="entry name" value="LamNT"/>
    <property type="match status" value="1"/>
</dbReference>
<dbReference type="RefSeq" id="XP_025033164.1">
    <property type="nucleotide sequence ID" value="XM_025177396.1"/>
</dbReference>
<feature type="domain" description="Laminin EGF-like" evidence="21">
    <location>
        <begin position="813"/>
        <end position="868"/>
    </location>
</feature>
<dbReference type="Gene3D" id="2.10.25.10">
    <property type="entry name" value="Laminin"/>
    <property type="match status" value="9"/>
</dbReference>
<dbReference type="CTD" id="10319"/>
<dbReference type="GO" id="GO:0009888">
    <property type="term" value="P:tissue development"/>
    <property type="evidence" value="ECO:0007669"/>
    <property type="project" value="TreeGrafter"/>
</dbReference>
<evidence type="ECO:0000256" key="5">
    <source>
        <dbReference type="ARBA" id="ARBA00022729"/>
    </source>
</evidence>
<dbReference type="GO" id="GO:0005604">
    <property type="term" value="C:basement membrane"/>
    <property type="evidence" value="ECO:0007669"/>
    <property type="project" value="UniProtKB-SubCell"/>
</dbReference>
<feature type="disulfide bond" evidence="18">
    <location>
        <begin position="449"/>
        <end position="458"/>
    </location>
</feature>
<dbReference type="Pfam" id="PF00053">
    <property type="entry name" value="EGF_laminin"/>
    <property type="match status" value="8"/>
</dbReference>
<feature type="disulfide bond" evidence="18">
    <location>
        <begin position="727"/>
        <end position="736"/>
    </location>
</feature>
<organism evidence="24 25">
    <name type="scientific">Python bivittatus</name>
    <name type="common">Burmese python</name>
    <name type="synonym">Python molurus bivittatus</name>
    <dbReference type="NCBI Taxonomy" id="176946"/>
    <lineage>
        <taxon>Eukaryota</taxon>
        <taxon>Metazoa</taxon>
        <taxon>Chordata</taxon>
        <taxon>Craniata</taxon>
        <taxon>Vertebrata</taxon>
        <taxon>Euteleostomi</taxon>
        <taxon>Lepidosauria</taxon>
        <taxon>Squamata</taxon>
        <taxon>Bifurcata</taxon>
        <taxon>Unidentata</taxon>
        <taxon>Episquamata</taxon>
        <taxon>Toxicofera</taxon>
        <taxon>Serpentes</taxon>
        <taxon>Henophidia</taxon>
        <taxon>Pythonidae</taxon>
        <taxon>Python</taxon>
    </lineage>
</organism>
<dbReference type="GO" id="GO:0007155">
    <property type="term" value="P:cell adhesion"/>
    <property type="evidence" value="ECO:0007669"/>
    <property type="project" value="UniProtKB-KW"/>
</dbReference>
<keyword evidence="9 19" id="KW-0175">Coiled coil</keyword>
<evidence type="ECO:0000256" key="3">
    <source>
        <dbReference type="ARBA" id="ARBA00022525"/>
    </source>
</evidence>
<comment type="caution">
    <text evidence="18">Lacks conserved residue(s) required for the propagation of feature annotation.</text>
</comment>